<dbReference type="Gene3D" id="1.10.10.1540">
    <property type="entry name" value="Costar domain"/>
    <property type="match status" value="1"/>
</dbReference>
<keyword evidence="7" id="KW-0811">Translocation</keyword>
<dbReference type="PANTHER" id="PTHR22739:SF20">
    <property type="entry name" value="ACTIN-BINDING RHO-ACTIVATING PROTEIN"/>
    <property type="match status" value="1"/>
</dbReference>
<reference evidence="19" key="2">
    <citation type="submission" date="2025-09" db="UniProtKB">
        <authorList>
            <consortium name="Ensembl"/>
        </authorList>
    </citation>
    <scope>IDENTIFICATION</scope>
</reference>
<dbReference type="InterPro" id="IPR026111">
    <property type="entry name" value="Abra"/>
</dbReference>
<dbReference type="FunFam" id="1.10.10.1540:FF:000001">
    <property type="entry name" value="Actin-binding Rho-activating protein a"/>
    <property type="match status" value="1"/>
</dbReference>
<feature type="region of interest" description="Disordered" evidence="17">
    <location>
        <begin position="35"/>
        <end position="63"/>
    </location>
</feature>
<keyword evidence="20" id="KW-1185">Reference proteome</keyword>
<evidence type="ECO:0000256" key="10">
    <source>
        <dbReference type="ARBA" id="ARBA00023163"/>
    </source>
</evidence>
<organism evidence="19 20">
    <name type="scientific">Urocitellus parryii</name>
    <name type="common">Arctic ground squirrel</name>
    <name type="synonym">Spermophilus parryii</name>
    <dbReference type="NCBI Taxonomy" id="9999"/>
    <lineage>
        <taxon>Eukaryota</taxon>
        <taxon>Metazoa</taxon>
        <taxon>Chordata</taxon>
        <taxon>Craniata</taxon>
        <taxon>Vertebrata</taxon>
        <taxon>Euteleostomi</taxon>
        <taxon>Mammalia</taxon>
        <taxon>Eutheria</taxon>
        <taxon>Euarchontoglires</taxon>
        <taxon>Glires</taxon>
        <taxon>Rodentia</taxon>
        <taxon>Sciuromorpha</taxon>
        <taxon>Sciuridae</taxon>
        <taxon>Xerinae</taxon>
        <taxon>Marmotini</taxon>
        <taxon>Urocitellus</taxon>
    </lineage>
</organism>
<evidence type="ECO:0000256" key="9">
    <source>
        <dbReference type="ARBA" id="ARBA00023159"/>
    </source>
</evidence>
<evidence type="ECO:0000256" key="14">
    <source>
        <dbReference type="ARBA" id="ARBA00063019"/>
    </source>
</evidence>
<comment type="subunit">
    <text evidence="14">Binds F-actin and ABLIM1, ABLIM2 and ABLIM3. Interaction with ABLIM2 and ABLIM3 enhances activity.</text>
</comment>
<name>A0A8D2HVC7_UROPR</name>
<dbReference type="InterPro" id="IPR027817">
    <property type="entry name" value="Costars_dom"/>
</dbReference>
<feature type="compositionally biased region" description="Polar residues" evidence="17">
    <location>
        <begin position="35"/>
        <end position="44"/>
    </location>
</feature>
<evidence type="ECO:0000313" key="19">
    <source>
        <dbReference type="Ensembl" id="ENSUPAP00010018131.1"/>
    </source>
</evidence>
<dbReference type="GO" id="GO:0045944">
    <property type="term" value="P:positive regulation of transcription by RNA polymerase II"/>
    <property type="evidence" value="ECO:0007669"/>
    <property type="project" value="Ensembl"/>
</dbReference>
<protein>
    <recommendedName>
        <fullName evidence="15">Actin-binding Rho-activating protein</fullName>
    </recommendedName>
    <alternativeName>
        <fullName evidence="16">Striated muscle activator of Rho-dependent signaling</fullName>
    </alternativeName>
</protein>
<comment type="function">
    <text evidence="13">Acts as an activator of serum response factor (SRF)-dependent transcription possibly by inducing nuclear translocation of MKL1 or MKL2 and through a mechanism requiring Rho-actin signaling.</text>
</comment>
<keyword evidence="9" id="KW-0010">Activator</keyword>
<evidence type="ECO:0000256" key="5">
    <source>
        <dbReference type="ARBA" id="ARBA00022553"/>
    </source>
</evidence>
<evidence type="ECO:0000256" key="13">
    <source>
        <dbReference type="ARBA" id="ARBA00059783"/>
    </source>
</evidence>
<dbReference type="GO" id="GO:0006606">
    <property type="term" value="P:protein import into nucleus"/>
    <property type="evidence" value="ECO:0007669"/>
    <property type="project" value="Ensembl"/>
</dbReference>
<dbReference type="GO" id="GO:0003779">
    <property type="term" value="F:actin binding"/>
    <property type="evidence" value="ECO:0007669"/>
    <property type="project" value="UniProtKB-KW"/>
</dbReference>
<dbReference type="GO" id="GO:0030017">
    <property type="term" value="C:sarcomere"/>
    <property type="evidence" value="ECO:0007669"/>
    <property type="project" value="UniProtKB-SubCell"/>
</dbReference>
<reference evidence="19" key="1">
    <citation type="submission" date="2025-08" db="UniProtKB">
        <authorList>
            <consortium name="Ensembl"/>
        </authorList>
    </citation>
    <scope>IDENTIFICATION</scope>
</reference>
<dbReference type="SMART" id="SM01283">
    <property type="entry name" value="Costars"/>
    <property type="match status" value="1"/>
</dbReference>
<evidence type="ECO:0000256" key="6">
    <source>
        <dbReference type="ARBA" id="ARBA00022927"/>
    </source>
</evidence>
<evidence type="ECO:0000259" key="18">
    <source>
        <dbReference type="SMART" id="SM01283"/>
    </source>
</evidence>
<feature type="domain" description="Costars" evidence="18">
    <location>
        <begin position="350"/>
        <end position="426"/>
    </location>
</feature>
<dbReference type="PANTHER" id="PTHR22739">
    <property type="entry name" value="STRIATED MUSCLE ACTIVATOR OF RHO-DEPENDENT SIGNALING-RELATED"/>
    <property type="match status" value="1"/>
</dbReference>
<dbReference type="Ensembl" id="ENSUPAT00010020657.1">
    <property type="protein sequence ID" value="ENSUPAP00010018131.1"/>
    <property type="gene ID" value="ENSUPAG00010014421.1"/>
</dbReference>
<evidence type="ECO:0000256" key="1">
    <source>
        <dbReference type="ARBA" id="ARBA00004204"/>
    </source>
</evidence>
<dbReference type="GO" id="GO:0006366">
    <property type="term" value="P:transcription by RNA polymerase II"/>
    <property type="evidence" value="ECO:0007669"/>
    <property type="project" value="Ensembl"/>
</dbReference>
<keyword evidence="5" id="KW-0597">Phosphoprotein</keyword>
<comment type="subcellular location">
    <subcellularLocation>
        <location evidence="2">Cytoplasm</location>
        <location evidence="2">Cytoskeleton</location>
    </subcellularLocation>
    <subcellularLocation>
        <location evidence="1">Cytoplasm</location>
        <location evidence="1">Myofibril</location>
        <location evidence="1">Sarcomere</location>
    </subcellularLocation>
</comment>
<dbReference type="InterPro" id="IPR038095">
    <property type="entry name" value="Costars_sf"/>
</dbReference>
<sequence length="427" mass="48488">MLRIVSTITTFSFPLHTLLLFKSQALRWTTLISASTQAPSTEETGSMAPGEKERAEGPAKSALRKVRTATLVINLARGWQQWANENSTRQAQEPAGWLPGGTQDPPQAPKPAIGPIPHQKAQGAPKSPSPKPEGRGDGQSSEEATEVSHIKRKEVTKTVVSKAYERGGDMSSLSHRYENDSGVPEPGQPEDDIDRRLHRHDSPTRRRKCANLVSELTKGWKVMEQEEPKWKSDSIDTEDSGYGGETEERPEQDAEQEAVVRIKRPMPSQANRFTEQLNCKAHRKYSQVDNLKGRWQQWADEHVQSQKLNPFSEEFDYELAMSTRLHKGDEGYGRPKEGTKTAERAKRAEEHIYREIMELCFVIRTMARHRHDGKIQVTFGELFDRYVRISDKVVGILMRARKHGLVHFEGEMLWQGRDDHVVITLLE</sequence>
<keyword evidence="10" id="KW-0804">Transcription</keyword>
<evidence type="ECO:0000256" key="17">
    <source>
        <dbReference type="SAM" id="MobiDB-lite"/>
    </source>
</evidence>
<keyword evidence="3" id="KW-0813">Transport</keyword>
<dbReference type="GO" id="GO:0035025">
    <property type="term" value="P:positive regulation of Rho protein signal transduction"/>
    <property type="evidence" value="ECO:0007669"/>
    <property type="project" value="Ensembl"/>
</dbReference>
<evidence type="ECO:0000256" key="16">
    <source>
        <dbReference type="ARBA" id="ARBA00076363"/>
    </source>
</evidence>
<keyword evidence="12" id="KW-0206">Cytoskeleton</keyword>
<evidence type="ECO:0000256" key="3">
    <source>
        <dbReference type="ARBA" id="ARBA00022448"/>
    </source>
</evidence>
<dbReference type="GO" id="GO:0005886">
    <property type="term" value="C:plasma membrane"/>
    <property type="evidence" value="ECO:0007669"/>
    <property type="project" value="Ensembl"/>
</dbReference>
<evidence type="ECO:0000256" key="2">
    <source>
        <dbReference type="ARBA" id="ARBA00004245"/>
    </source>
</evidence>
<gene>
    <name evidence="19" type="primary">ABRA</name>
</gene>
<dbReference type="Proteomes" id="UP000694417">
    <property type="component" value="Unplaced"/>
</dbReference>
<evidence type="ECO:0000256" key="8">
    <source>
        <dbReference type="ARBA" id="ARBA00023015"/>
    </source>
</evidence>
<evidence type="ECO:0000256" key="4">
    <source>
        <dbReference type="ARBA" id="ARBA00022490"/>
    </source>
</evidence>
<dbReference type="Pfam" id="PF14705">
    <property type="entry name" value="Costars"/>
    <property type="match status" value="1"/>
</dbReference>
<evidence type="ECO:0000256" key="15">
    <source>
        <dbReference type="ARBA" id="ARBA00073502"/>
    </source>
</evidence>
<dbReference type="GeneTree" id="ENSGT00390000015984"/>
<keyword evidence="8" id="KW-0805">Transcription regulation</keyword>
<feature type="compositionally biased region" description="Basic and acidic residues" evidence="17">
    <location>
        <begin position="146"/>
        <end position="156"/>
    </location>
</feature>
<dbReference type="GO" id="GO:0030036">
    <property type="term" value="P:actin cytoskeleton organization"/>
    <property type="evidence" value="ECO:0007669"/>
    <property type="project" value="Ensembl"/>
</dbReference>
<proteinExistence type="predicted"/>
<accession>A0A8D2HVC7</accession>
<feature type="region of interest" description="Disordered" evidence="17">
    <location>
        <begin position="85"/>
        <end position="255"/>
    </location>
</feature>
<evidence type="ECO:0000256" key="11">
    <source>
        <dbReference type="ARBA" id="ARBA00023203"/>
    </source>
</evidence>
<evidence type="ECO:0000313" key="20">
    <source>
        <dbReference type="Proteomes" id="UP000694417"/>
    </source>
</evidence>
<keyword evidence="6" id="KW-0653">Protein transport</keyword>
<dbReference type="AlphaFoldDB" id="A0A8D2HVC7"/>
<feature type="compositionally biased region" description="Basic and acidic residues" evidence="17">
    <location>
        <begin position="221"/>
        <end position="234"/>
    </location>
</feature>
<dbReference type="GO" id="GO:0015629">
    <property type="term" value="C:actin cytoskeleton"/>
    <property type="evidence" value="ECO:0007669"/>
    <property type="project" value="Ensembl"/>
</dbReference>
<keyword evidence="4" id="KW-0963">Cytoplasm</keyword>
<keyword evidence="11" id="KW-0009">Actin-binding</keyword>
<evidence type="ECO:0000256" key="12">
    <source>
        <dbReference type="ARBA" id="ARBA00023212"/>
    </source>
</evidence>
<evidence type="ECO:0000256" key="7">
    <source>
        <dbReference type="ARBA" id="ARBA00023010"/>
    </source>
</evidence>